<evidence type="ECO:0000313" key="3">
    <source>
        <dbReference type="Proteomes" id="UP001341840"/>
    </source>
</evidence>
<gene>
    <name evidence="2" type="ORF">PIB30_047929</name>
</gene>
<name>A0ABU6UFK1_9FABA</name>
<keyword evidence="3" id="KW-1185">Reference proteome</keyword>
<dbReference type="EMBL" id="JASCZI010121139">
    <property type="protein sequence ID" value="MED6160067.1"/>
    <property type="molecule type" value="Genomic_DNA"/>
</dbReference>
<protein>
    <submittedName>
        <fullName evidence="2">Uncharacterized protein</fullName>
    </submittedName>
</protein>
<dbReference type="Proteomes" id="UP001341840">
    <property type="component" value="Unassembled WGS sequence"/>
</dbReference>
<reference evidence="2 3" key="1">
    <citation type="journal article" date="2023" name="Plants (Basel)">
        <title>Bridging the Gap: Combining Genomics and Transcriptomics Approaches to Understand Stylosanthes scabra, an Orphan Legume from the Brazilian Caatinga.</title>
        <authorList>
            <person name="Ferreira-Neto J.R.C."/>
            <person name="da Silva M.D."/>
            <person name="Binneck E."/>
            <person name="de Melo N.F."/>
            <person name="da Silva R.H."/>
            <person name="de Melo A.L.T.M."/>
            <person name="Pandolfi V."/>
            <person name="Bustamante F.O."/>
            <person name="Brasileiro-Vidal A.C."/>
            <person name="Benko-Iseppon A.M."/>
        </authorList>
    </citation>
    <scope>NUCLEOTIDE SEQUENCE [LARGE SCALE GENOMIC DNA]</scope>
    <source>
        <tissue evidence="2">Leaves</tissue>
    </source>
</reference>
<feature type="region of interest" description="Disordered" evidence="1">
    <location>
        <begin position="59"/>
        <end position="93"/>
    </location>
</feature>
<organism evidence="2 3">
    <name type="scientific">Stylosanthes scabra</name>
    <dbReference type="NCBI Taxonomy" id="79078"/>
    <lineage>
        <taxon>Eukaryota</taxon>
        <taxon>Viridiplantae</taxon>
        <taxon>Streptophyta</taxon>
        <taxon>Embryophyta</taxon>
        <taxon>Tracheophyta</taxon>
        <taxon>Spermatophyta</taxon>
        <taxon>Magnoliopsida</taxon>
        <taxon>eudicotyledons</taxon>
        <taxon>Gunneridae</taxon>
        <taxon>Pentapetalae</taxon>
        <taxon>rosids</taxon>
        <taxon>fabids</taxon>
        <taxon>Fabales</taxon>
        <taxon>Fabaceae</taxon>
        <taxon>Papilionoideae</taxon>
        <taxon>50 kb inversion clade</taxon>
        <taxon>dalbergioids sensu lato</taxon>
        <taxon>Dalbergieae</taxon>
        <taxon>Pterocarpus clade</taxon>
        <taxon>Stylosanthes</taxon>
    </lineage>
</organism>
<sequence length="183" mass="21040">MLLSYISSMANSKDYISFIILLCVFHLSSHAHELSKDEGSDYATTHWIGYYPNQWGSIPHPPPGSRYSPTRPRDWDQRPPRHGPPPPSPSPPLSNYYTRQDGFLLPWHIPLLMTFLGDSLGYEPLSSLKDIEPEESYKGRSVIMRNHRKIIMRRPSEMNWRSSHAFPVKTSSSMHAYRDGGEN</sequence>
<comment type="caution">
    <text evidence="2">The sequence shown here is derived from an EMBL/GenBank/DDBJ whole genome shotgun (WGS) entry which is preliminary data.</text>
</comment>
<proteinExistence type="predicted"/>
<feature type="compositionally biased region" description="Pro residues" evidence="1">
    <location>
        <begin position="82"/>
        <end position="92"/>
    </location>
</feature>
<accession>A0ABU6UFK1</accession>
<evidence type="ECO:0000256" key="1">
    <source>
        <dbReference type="SAM" id="MobiDB-lite"/>
    </source>
</evidence>
<evidence type="ECO:0000313" key="2">
    <source>
        <dbReference type="EMBL" id="MED6160067.1"/>
    </source>
</evidence>